<keyword evidence="2" id="KW-0808">Transferase</keyword>
<dbReference type="InterPro" id="IPR002575">
    <property type="entry name" value="Aminoglycoside_PTrfase"/>
</dbReference>
<dbReference type="EMBL" id="MDJZ01000016">
    <property type="protein sequence ID" value="OUE24128.1"/>
    <property type="molecule type" value="Genomic_DNA"/>
</dbReference>
<evidence type="ECO:0000313" key="3">
    <source>
        <dbReference type="Proteomes" id="UP000195101"/>
    </source>
</evidence>
<keyword evidence="3" id="KW-1185">Reference proteome</keyword>
<gene>
    <name evidence="2" type="ORF">BFL37_09480</name>
</gene>
<dbReference type="RefSeq" id="WP_172403783.1">
    <property type="nucleotide sequence ID" value="NZ_MDJZ01000016.1"/>
</dbReference>
<accession>A0A251YJ90</accession>
<dbReference type="GO" id="GO:0016740">
    <property type="term" value="F:transferase activity"/>
    <property type="evidence" value="ECO:0007669"/>
    <property type="project" value="UniProtKB-KW"/>
</dbReference>
<dbReference type="Gene3D" id="3.90.1200.10">
    <property type="match status" value="1"/>
</dbReference>
<dbReference type="InterPro" id="IPR011009">
    <property type="entry name" value="Kinase-like_dom_sf"/>
</dbReference>
<dbReference type="SUPFAM" id="SSF56112">
    <property type="entry name" value="Protein kinase-like (PK-like)"/>
    <property type="match status" value="1"/>
</dbReference>
<name>A0A251YJ90_9MICO</name>
<dbReference type="Proteomes" id="UP000195101">
    <property type="component" value="Unassembled WGS sequence"/>
</dbReference>
<feature type="domain" description="Aminoglycoside phosphotransferase" evidence="1">
    <location>
        <begin position="43"/>
        <end position="229"/>
    </location>
</feature>
<reference evidence="2 3" key="1">
    <citation type="submission" date="2016-08" db="EMBL/GenBank/DDBJ databases">
        <title>Genome sequence of Clavibacter michiganensis spp strain CFBP8019.</title>
        <authorList>
            <person name="Thapa S.P."/>
            <person name="Coaker G."/>
            <person name="Jacques M.-A."/>
        </authorList>
    </citation>
    <scope>NUCLEOTIDE SEQUENCE [LARGE SCALE GENOMIC DNA]</scope>
    <source>
        <strain evidence="2">CFBP8019</strain>
    </source>
</reference>
<protein>
    <submittedName>
        <fullName evidence="2">Phosphotransferase enzyme family protein</fullName>
    </submittedName>
</protein>
<evidence type="ECO:0000259" key="1">
    <source>
        <dbReference type="Pfam" id="PF01636"/>
    </source>
</evidence>
<organism evidence="2 3">
    <name type="scientific">Clavibacter michiganensis</name>
    <dbReference type="NCBI Taxonomy" id="28447"/>
    <lineage>
        <taxon>Bacteria</taxon>
        <taxon>Bacillati</taxon>
        <taxon>Actinomycetota</taxon>
        <taxon>Actinomycetes</taxon>
        <taxon>Micrococcales</taxon>
        <taxon>Microbacteriaceae</taxon>
        <taxon>Clavibacter</taxon>
    </lineage>
</organism>
<dbReference type="Pfam" id="PF01636">
    <property type="entry name" value="APH"/>
    <property type="match status" value="1"/>
</dbReference>
<dbReference type="AlphaFoldDB" id="A0A251YJ90"/>
<sequence>MSTLEQDASRAWPVLRRTWPDLAWADAVHRHGAFHHVAVLGGTGVVRVSSAADHRARILREADVLRTVGALGLATRIPRLIGTVDGGAWSAMACTFVEGTVDADRPWHEVRGPFADVLADLAAAPLPTSGLPPARTWCGGSAWPEVVDRITAGSDLRATARAVVREVVTSSDDAPRSLVHGDLGPHNVVWDARDDPGLIDLDHAAAADPAVDAAPLVGSYGAAAVAQIVPADVLARAKAHRASLPLQVAAAAELAGDPALRDHALANFARRCAAGTLHDPAG</sequence>
<comment type="caution">
    <text evidence="2">The sequence shown here is derived from an EMBL/GenBank/DDBJ whole genome shotgun (WGS) entry which is preliminary data.</text>
</comment>
<proteinExistence type="predicted"/>
<evidence type="ECO:0000313" key="2">
    <source>
        <dbReference type="EMBL" id="OUE24128.1"/>
    </source>
</evidence>